<dbReference type="InterPro" id="IPR000515">
    <property type="entry name" value="MetI-like"/>
</dbReference>
<keyword evidence="6" id="KW-0029">Amino-acid transport</keyword>
<dbReference type="NCBIfam" id="TIGR01726">
    <property type="entry name" value="HEQRo_perm_3TM"/>
    <property type="match status" value="1"/>
</dbReference>
<evidence type="ECO:0000256" key="4">
    <source>
        <dbReference type="ARBA" id="ARBA00022475"/>
    </source>
</evidence>
<protein>
    <submittedName>
        <fullName evidence="11">Polar amino acid transport system permease protein</fullName>
    </submittedName>
</protein>
<dbReference type="Gene3D" id="1.10.3720.10">
    <property type="entry name" value="MetI-like"/>
    <property type="match status" value="1"/>
</dbReference>
<feature type="transmembrane region" description="Helical" evidence="9">
    <location>
        <begin position="20"/>
        <end position="44"/>
    </location>
</feature>
<feature type="transmembrane region" description="Helical" evidence="9">
    <location>
        <begin position="89"/>
        <end position="109"/>
    </location>
</feature>
<organism evidence="11 12">
    <name type="scientific">Bradyrhizobium canariense</name>
    <dbReference type="NCBI Taxonomy" id="255045"/>
    <lineage>
        <taxon>Bacteria</taxon>
        <taxon>Pseudomonadati</taxon>
        <taxon>Pseudomonadota</taxon>
        <taxon>Alphaproteobacteria</taxon>
        <taxon>Hyphomicrobiales</taxon>
        <taxon>Nitrobacteraceae</taxon>
        <taxon>Bradyrhizobium</taxon>
    </lineage>
</organism>
<evidence type="ECO:0000256" key="2">
    <source>
        <dbReference type="ARBA" id="ARBA00010072"/>
    </source>
</evidence>
<evidence type="ECO:0000256" key="9">
    <source>
        <dbReference type="RuleBase" id="RU363032"/>
    </source>
</evidence>
<dbReference type="RefSeq" id="WP_146688783.1">
    <property type="nucleotide sequence ID" value="NZ_LT629750.1"/>
</dbReference>
<feature type="domain" description="ABC transmembrane type-1" evidence="10">
    <location>
        <begin position="20"/>
        <end position="209"/>
    </location>
</feature>
<comment type="similarity">
    <text evidence="2">Belongs to the binding-protein-dependent transport system permease family. HisMQ subfamily.</text>
</comment>
<comment type="subcellular location">
    <subcellularLocation>
        <location evidence="1">Cell inner membrane</location>
        <topology evidence="1">Multi-pass membrane protein</topology>
    </subcellularLocation>
    <subcellularLocation>
        <location evidence="9">Cell membrane</location>
        <topology evidence="9">Multi-pass membrane protein</topology>
    </subcellularLocation>
</comment>
<keyword evidence="4" id="KW-1003">Cell membrane</keyword>
<evidence type="ECO:0000256" key="7">
    <source>
        <dbReference type="ARBA" id="ARBA00022989"/>
    </source>
</evidence>
<dbReference type="SUPFAM" id="SSF161098">
    <property type="entry name" value="MetI-like"/>
    <property type="match status" value="1"/>
</dbReference>
<keyword evidence="5 9" id="KW-0812">Transmembrane</keyword>
<keyword evidence="3 9" id="KW-0813">Transport</keyword>
<feature type="transmembrane region" description="Helical" evidence="9">
    <location>
        <begin position="146"/>
        <end position="170"/>
    </location>
</feature>
<dbReference type="GO" id="GO:0043190">
    <property type="term" value="C:ATP-binding cassette (ABC) transporter complex"/>
    <property type="evidence" value="ECO:0007669"/>
    <property type="project" value="InterPro"/>
</dbReference>
<keyword evidence="12" id="KW-1185">Reference proteome</keyword>
<keyword evidence="7 9" id="KW-1133">Transmembrane helix</keyword>
<sequence>MKLFEISEVVRSLPELWVGLRFTLLLVFTSLAMGTVIGLLVCLGRLLGRDLLVGLCVTYTTIFRGIPEVVLMFWIYYCGPLLGGVRASSLSAALVAMSLYVGALLSEIFRGGILAVPRGQAEAARSLGVPEFWVWTSVILPQAFRIVIPALIGAAALTVKISGIASTIGVTELVFQANIVAGQSYRYFEMFTAVGAFYFLILFPMSMVAKGYERKLTMRRR</sequence>
<dbReference type="CDD" id="cd06261">
    <property type="entry name" value="TM_PBP2"/>
    <property type="match status" value="1"/>
</dbReference>
<dbReference type="Proteomes" id="UP000243904">
    <property type="component" value="Chromosome I"/>
</dbReference>
<keyword evidence="8 9" id="KW-0472">Membrane</keyword>
<evidence type="ECO:0000256" key="5">
    <source>
        <dbReference type="ARBA" id="ARBA00022692"/>
    </source>
</evidence>
<dbReference type="InterPro" id="IPR035906">
    <property type="entry name" value="MetI-like_sf"/>
</dbReference>
<dbReference type="PANTHER" id="PTHR30614">
    <property type="entry name" value="MEMBRANE COMPONENT OF AMINO ACID ABC TRANSPORTER"/>
    <property type="match status" value="1"/>
</dbReference>
<evidence type="ECO:0000256" key="3">
    <source>
        <dbReference type="ARBA" id="ARBA00022448"/>
    </source>
</evidence>
<evidence type="ECO:0000259" key="10">
    <source>
        <dbReference type="PROSITE" id="PS50928"/>
    </source>
</evidence>
<evidence type="ECO:0000256" key="1">
    <source>
        <dbReference type="ARBA" id="ARBA00004429"/>
    </source>
</evidence>
<accession>A0A1H1XM04</accession>
<gene>
    <name evidence="11" type="ORF">SAMN05444158_4390</name>
</gene>
<evidence type="ECO:0000313" key="11">
    <source>
        <dbReference type="EMBL" id="SDT10232.1"/>
    </source>
</evidence>
<dbReference type="InterPro" id="IPR010065">
    <property type="entry name" value="AA_ABC_transptr_permease_3TM"/>
</dbReference>
<evidence type="ECO:0000256" key="8">
    <source>
        <dbReference type="ARBA" id="ARBA00023136"/>
    </source>
</evidence>
<dbReference type="PANTHER" id="PTHR30614:SF0">
    <property type="entry name" value="L-CYSTINE TRANSPORT SYSTEM PERMEASE PROTEIN TCYL"/>
    <property type="match status" value="1"/>
</dbReference>
<dbReference type="InterPro" id="IPR043429">
    <property type="entry name" value="ArtM/GltK/GlnP/TcyL/YhdX-like"/>
</dbReference>
<feature type="transmembrane region" description="Helical" evidence="9">
    <location>
        <begin position="51"/>
        <end position="77"/>
    </location>
</feature>
<dbReference type="GO" id="GO:0022857">
    <property type="term" value="F:transmembrane transporter activity"/>
    <property type="evidence" value="ECO:0007669"/>
    <property type="project" value="InterPro"/>
</dbReference>
<dbReference type="Pfam" id="PF00528">
    <property type="entry name" value="BPD_transp_1"/>
    <property type="match status" value="1"/>
</dbReference>
<evidence type="ECO:0000256" key="6">
    <source>
        <dbReference type="ARBA" id="ARBA00022970"/>
    </source>
</evidence>
<dbReference type="PROSITE" id="PS50928">
    <property type="entry name" value="ABC_TM1"/>
    <property type="match status" value="1"/>
</dbReference>
<reference evidence="12" key="1">
    <citation type="submission" date="2016-10" db="EMBL/GenBank/DDBJ databases">
        <authorList>
            <person name="Varghese N."/>
            <person name="Submissions S."/>
        </authorList>
    </citation>
    <scope>NUCLEOTIDE SEQUENCE [LARGE SCALE GENOMIC DNA]</scope>
    <source>
        <strain evidence="12">GAS369</strain>
    </source>
</reference>
<dbReference type="AlphaFoldDB" id="A0A1H1XM04"/>
<dbReference type="GO" id="GO:0006865">
    <property type="term" value="P:amino acid transport"/>
    <property type="evidence" value="ECO:0007669"/>
    <property type="project" value="UniProtKB-KW"/>
</dbReference>
<evidence type="ECO:0000313" key="12">
    <source>
        <dbReference type="Proteomes" id="UP000243904"/>
    </source>
</evidence>
<dbReference type="EMBL" id="LT629750">
    <property type="protein sequence ID" value="SDT10232.1"/>
    <property type="molecule type" value="Genomic_DNA"/>
</dbReference>
<feature type="transmembrane region" description="Helical" evidence="9">
    <location>
        <begin position="190"/>
        <end position="212"/>
    </location>
</feature>
<proteinExistence type="inferred from homology"/>
<name>A0A1H1XM04_9BRAD</name>